<evidence type="ECO:0000313" key="11">
    <source>
        <dbReference type="Proteomes" id="UP001163387"/>
    </source>
</evidence>
<protein>
    <recommendedName>
        <fullName evidence="7">Probable cytosol aminopeptidase</fullName>
    </recommendedName>
    <alternativeName>
        <fullName evidence="8">Leucine aminopeptidase</fullName>
    </alternativeName>
    <alternativeName>
        <fullName evidence="5">Leucyl aminopeptidase</fullName>
    </alternativeName>
</protein>
<dbReference type="Proteomes" id="UP001163387">
    <property type="component" value="Chromosome"/>
</dbReference>
<dbReference type="Pfam" id="PF00883">
    <property type="entry name" value="Peptidase_M17"/>
    <property type="match status" value="1"/>
</dbReference>
<keyword evidence="2" id="KW-0031">Aminopeptidase</keyword>
<dbReference type="RefSeq" id="WP_281748511.1">
    <property type="nucleotide sequence ID" value="NZ_AP026933.1"/>
</dbReference>
<comment type="similarity">
    <text evidence="1">Belongs to the peptidase M17 family.</text>
</comment>
<sequence length="464" mass="51378">MDKNILLNVSSKLELKLKLTAVFADKVPHELIAKEKNKLTLISEDKTYYLYLGDSKGLTRNDVYNFFVNFSSNNIQDLDIDVKSFVTSNLNESILLQTIYEALWFDTFKEYTLKSKKNEEKKVKYNVVSTAKFPSYTSQQQIEIQGESINLARNLQDMPPNLLYPEVFAKKIQDAAKGIKNLSVKVLGQKEITELNMNLLLAVNAGSNFDARVVVLEYKGDPQHADDILGLVGKGITFDSGGYSLKPSLAMKGMKFDMSGAASVCNAAIAAAKLQLKINFVAVACLTENKIGGHATLVETVFTSMNGKTVEINNTDAEGRLVLADGMTYALRKGKANRIIELSTLTGAMLVALGSYMTGAFATDDKLFNDFDLSSQQTNEEIWRMPIHQQNILNMRSSKIADLSNLSKDPYGGSSNAAAFLKEFSEDKPFLHLDIAGTAYKNDRGMGILIKTLVQYMKNYSTSK</sequence>
<evidence type="ECO:0000256" key="8">
    <source>
        <dbReference type="ARBA" id="ARBA00050061"/>
    </source>
</evidence>
<evidence type="ECO:0000256" key="5">
    <source>
        <dbReference type="ARBA" id="ARBA00033172"/>
    </source>
</evidence>
<evidence type="ECO:0000256" key="6">
    <source>
        <dbReference type="ARBA" id="ARBA00049972"/>
    </source>
</evidence>
<dbReference type="InterPro" id="IPR011356">
    <property type="entry name" value="Leucine_aapep/pepB"/>
</dbReference>
<dbReference type="PRINTS" id="PR00481">
    <property type="entry name" value="LAMNOPPTDASE"/>
</dbReference>
<evidence type="ECO:0000313" key="10">
    <source>
        <dbReference type="EMBL" id="BDT04876.1"/>
    </source>
</evidence>
<dbReference type="Gene3D" id="3.40.630.10">
    <property type="entry name" value="Zn peptidases"/>
    <property type="match status" value="1"/>
</dbReference>
<keyword evidence="11" id="KW-1185">Reference proteome</keyword>
<gene>
    <name evidence="10" type="ORF">SHM_25220</name>
</gene>
<keyword evidence="3" id="KW-0645">Protease</keyword>
<dbReference type="EMBL" id="AP026933">
    <property type="protein sequence ID" value="BDT04876.1"/>
    <property type="molecule type" value="Genomic_DNA"/>
</dbReference>
<feature type="domain" description="Cytosol aminopeptidase" evidence="9">
    <location>
        <begin position="314"/>
        <end position="321"/>
    </location>
</feature>
<accession>A0ABN6T0E9</accession>
<name>A0ABN6T0E9_9MOLU</name>
<evidence type="ECO:0000256" key="1">
    <source>
        <dbReference type="ARBA" id="ARBA00009528"/>
    </source>
</evidence>
<evidence type="ECO:0000259" key="9">
    <source>
        <dbReference type="PROSITE" id="PS00631"/>
    </source>
</evidence>
<evidence type="ECO:0000256" key="2">
    <source>
        <dbReference type="ARBA" id="ARBA00022438"/>
    </source>
</evidence>
<dbReference type="CDD" id="cd00433">
    <property type="entry name" value="Peptidase_M17"/>
    <property type="match status" value="1"/>
</dbReference>
<comment type="function">
    <text evidence="6">Presumably involved in the processing and regular turnover of intracellular proteins. Catalyzes the removal of unsubstituted N-terminal amino acids from various peptides.</text>
</comment>
<dbReference type="PANTHER" id="PTHR11963:SF23">
    <property type="entry name" value="CYTOSOL AMINOPEPTIDASE"/>
    <property type="match status" value="1"/>
</dbReference>
<evidence type="ECO:0000256" key="7">
    <source>
        <dbReference type="ARBA" id="ARBA00050021"/>
    </source>
</evidence>
<keyword evidence="4" id="KW-0378">Hydrolase</keyword>
<reference evidence="10 11" key="1">
    <citation type="journal article" date="2022" name="Front. Microbiol.">
        <title>Male-killing mechanisms vary between Spiroplasma species.</title>
        <authorList>
            <person name="Arai H."/>
            <person name="Inoue M."/>
            <person name="Kageyama D."/>
        </authorList>
    </citation>
    <scope>NUCLEOTIDE SEQUENCE [LARGE SCALE GENOMIC DNA]</scope>
    <source>
        <strain evidence="11">sHm</strain>
    </source>
</reference>
<organism evidence="10 11">
    <name type="scientific">Spiroplasma ixodetis</name>
    <dbReference type="NCBI Taxonomy" id="2141"/>
    <lineage>
        <taxon>Bacteria</taxon>
        <taxon>Bacillati</taxon>
        <taxon>Mycoplasmatota</taxon>
        <taxon>Mollicutes</taxon>
        <taxon>Entomoplasmatales</taxon>
        <taxon>Spiroplasmataceae</taxon>
        <taxon>Spiroplasma</taxon>
    </lineage>
</organism>
<proteinExistence type="inferred from homology"/>
<dbReference type="PANTHER" id="PTHR11963">
    <property type="entry name" value="LEUCINE AMINOPEPTIDASE-RELATED"/>
    <property type="match status" value="1"/>
</dbReference>
<evidence type="ECO:0000256" key="3">
    <source>
        <dbReference type="ARBA" id="ARBA00022670"/>
    </source>
</evidence>
<evidence type="ECO:0000256" key="4">
    <source>
        <dbReference type="ARBA" id="ARBA00022801"/>
    </source>
</evidence>
<dbReference type="PROSITE" id="PS00631">
    <property type="entry name" value="CYTOSOL_AP"/>
    <property type="match status" value="1"/>
</dbReference>
<dbReference type="InterPro" id="IPR000819">
    <property type="entry name" value="Peptidase_M17_C"/>
</dbReference>
<dbReference type="SUPFAM" id="SSF53187">
    <property type="entry name" value="Zn-dependent exopeptidases"/>
    <property type="match status" value="1"/>
</dbReference>